<protein>
    <submittedName>
        <fullName evidence="2">Ribokinase</fullName>
    </submittedName>
</protein>
<dbReference type="Proteomes" id="UP000620327">
    <property type="component" value="Unassembled WGS sequence"/>
</dbReference>
<reference evidence="2" key="1">
    <citation type="submission" date="2020-08" db="EMBL/GenBank/DDBJ databases">
        <title>Genome public.</title>
        <authorList>
            <person name="Liu C."/>
            <person name="Sun Q."/>
        </authorList>
    </citation>
    <scope>NUCLEOTIDE SEQUENCE</scope>
    <source>
        <strain evidence="2">BX15</strain>
    </source>
</reference>
<sequence length="295" mass="32395">MEKFDSLIIGEVAQDTNVDFDGTVVQAVGGAVYYSGCAAANMGHKIAVLPKADLSQLDVTAAFHEKAPSISVFPLNSPHSFVTKNVYHTADRERRTSTVDSLIAPYTTDEVPVDQIDAAIWHLAGLAGGDIPNEMIPFAAKHAMVAIDVQTMLRWVENGGMVYHDWKEKKELLPYIRFLKTDAAEAEILTGLTDRAEAAKVLYGWGAKEILITHNTEVLVYDGHEIYTCPIKARNLSGRTGRGDTTFAGYINERLTKDIPTALQTATALVSLKMETPGPFTGTRQDVEDYIKLMY</sequence>
<gene>
    <name evidence="2" type="ORF">H8Z83_04350</name>
</gene>
<dbReference type="Gene3D" id="3.40.1190.20">
    <property type="match status" value="1"/>
</dbReference>
<dbReference type="Pfam" id="PF00294">
    <property type="entry name" value="PfkB"/>
    <property type="match status" value="1"/>
</dbReference>
<evidence type="ECO:0000313" key="3">
    <source>
        <dbReference type="Proteomes" id="UP000620327"/>
    </source>
</evidence>
<evidence type="ECO:0000313" key="2">
    <source>
        <dbReference type="EMBL" id="MBC5769553.1"/>
    </source>
</evidence>
<dbReference type="SUPFAM" id="SSF53613">
    <property type="entry name" value="Ribokinase-like"/>
    <property type="match status" value="1"/>
</dbReference>
<comment type="caution">
    <text evidence="2">The sequence shown here is derived from an EMBL/GenBank/DDBJ whole genome shotgun (WGS) entry which is preliminary data.</text>
</comment>
<dbReference type="EMBL" id="JACOQI010000002">
    <property type="protein sequence ID" value="MBC5769553.1"/>
    <property type="molecule type" value="Genomic_DNA"/>
</dbReference>
<keyword evidence="3" id="KW-1185">Reference proteome</keyword>
<dbReference type="InterPro" id="IPR011611">
    <property type="entry name" value="PfkB_dom"/>
</dbReference>
<accession>A0A923S6X3</accession>
<dbReference type="AlphaFoldDB" id="A0A923S6X3"/>
<feature type="domain" description="Carbohydrate kinase PfkB" evidence="1">
    <location>
        <begin position="90"/>
        <end position="279"/>
    </location>
</feature>
<organism evidence="2 3">
    <name type="scientific">Dysosmobacter segnis</name>
    <dbReference type="NCBI Taxonomy" id="2763042"/>
    <lineage>
        <taxon>Bacteria</taxon>
        <taxon>Bacillati</taxon>
        <taxon>Bacillota</taxon>
        <taxon>Clostridia</taxon>
        <taxon>Eubacteriales</taxon>
        <taxon>Oscillospiraceae</taxon>
        <taxon>Dysosmobacter</taxon>
    </lineage>
</organism>
<name>A0A923S6X3_9FIRM</name>
<evidence type="ECO:0000259" key="1">
    <source>
        <dbReference type="Pfam" id="PF00294"/>
    </source>
</evidence>
<proteinExistence type="predicted"/>
<dbReference type="InterPro" id="IPR029056">
    <property type="entry name" value="Ribokinase-like"/>
</dbReference>